<proteinExistence type="predicted"/>
<sequence>MSSLVQSLDLPEHSPQLDNNSNMVEHVNELMDMKRKIIDISSNKTEVVTITGMGGIGKTTFARRIYDDPTIKAHFDIVSKMDDGDLAGTLK</sequence>
<dbReference type="InterPro" id="IPR002182">
    <property type="entry name" value="NB-ARC"/>
</dbReference>
<dbReference type="Pfam" id="PF00931">
    <property type="entry name" value="NB-ARC"/>
    <property type="match status" value="1"/>
</dbReference>
<dbReference type="InterPro" id="IPR027417">
    <property type="entry name" value="P-loop_NTPase"/>
</dbReference>
<reference evidence="3 4" key="2">
    <citation type="journal article" date="2017" name="Genome Biol.">
        <title>New reference genome sequences of hot pepper reveal the massive evolution of plant disease-resistance genes by retroduplication.</title>
        <authorList>
            <person name="Kim S."/>
            <person name="Park J."/>
            <person name="Yeom S.I."/>
            <person name="Kim Y.M."/>
            <person name="Seo E."/>
            <person name="Kim K.T."/>
            <person name="Kim M.S."/>
            <person name="Lee J.M."/>
            <person name="Cheong K."/>
            <person name="Shin H.S."/>
            <person name="Kim S.B."/>
            <person name="Han K."/>
            <person name="Lee J."/>
            <person name="Park M."/>
            <person name="Lee H.A."/>
            <person name="Lee H.Y."/>
            <person name="Lee Y."/>
            <person name="Oh S."/>
            <person name="Lee J.H."/>
            <person name="Choi E."/>
            <person name="Choi E."/>
            <person name="Lee S.E."/>
            <person name="Jeon J."/>
            <person name="Kim H."/>
            <person name="Choi G."/>
            <person name="Song H."/>
            <person name="Lee J."/>
            <person name="Lee S.C."/>
            <person name="Kwon J.K."/>
            <person name="Lee H.Y."/>
            <person name="Koo N."/>
            <person name="Hong Y."/>
            <person name="Kim R.W."/>
            <person name="Kang W.H."/>
            <person name="Huh J.H."/>
            <person name="Kang B.C."/>
            <person name="Yang T.J."/>
            <person name="Lee Y.H."/>
            <person name="Bennetzen J.L."/>
            <person name="Choi D."/>
        </authorList>
    </citation>
    <scope>NUCLEOTIDE SEQUENCE [LARGE SCALE GENOMIC DNA]</scope>
    <source>
        <strain evidence="4">cv. CM334</strain>
    </source>
</reference>
<dbReference type="AlphaFoldDB" id="A0A2G2ZQK7"/>
<name>A0A2G2ZQK7_CAPAN</name>
<dbReference type="Proteomes" id="UP000222542">
    <property type="component" value="Unassembled WGS sequence"/>
</dbReference>
<dbReference type="Gene3D" id="3.40.50.300">
    <property type="entry name" value="P-loop containing nucleotide triphosphate hydrolases"/>
    <property type="match status" value="1"/>
</dbReference>
<dbReference type="EMBL" id="AYRZ02000004">
    <property type="protein sequence ID" value="PHT84269.1"/>
    <property type="molecule type" value="Genomic_DNA"/>
</dbReference>
<evidence type="ECO:0000256" key="1">
    <source>
        <dbReference type="SAM" id="MobiDB-lite"/>
    </source>
</evidence>
<accession>A0A2G2ZQK7</accession>
<dbReference type="GO" id="GO:0043531">
    <property type="term" value="F:ADP binding"/>
    <property type="evidence" value="ECO:0007669"/>
    <property type="project" value="InterPro"/>
</dbReference>
<reference evidence="3 4" key="1">
    <citation type="journal article" date="2014" name="Nat. Genet.">
        <title>Genome sequence of the hot pepper provides insights into the evolution of pungency in Capsicum species.</title>
        <authorList>
            <person name="Kim S."/>
            <person name="Park M."/>
            <person name="Yeom S.I."/>
            <person name="Kim Y.M."/>
            <person name="Lee J.M."/>
            <person name="Lee H.A."/>
            <person name="Seo E."/>
            <person name="Choi J."/>
            <person name="Cheong K."/>
            <person name="Kim K.T."/>
            <person name="Jung K."/>
            <person name="Lee G.W."/>
            <person name="Oh S.K."/>
            <person name="Bae C."/>
            <person name="Kim S.B."/>
            <person name="Lee H.Y."/>
            <person name="Kim S.Y."/>
            <person name="Kim M.S."/>
            <person name="Kang B.C."/>
            <person name="Jo Y.D."/>
            <person name="Yang H.B."/>
            <person name="Jeong H.J."/>
            <person name="Kang W.H."/>
            <person name="Kwon J.K."/>
            <person name="Shin C."/>
            <person name="Lim J.Y."/>
            <person name="Park J.H."/>
            <person name="Huh J.H."/>
            <person name="Kim J.S."/>
            <person name="Kim B.D."/>
            <person name="Cohen O."/>
            <person name="Paran I."/>
            <person name="Suh M.C."/>
            <person name="Lee S.B."/>
            <person name="Kim Y.K."/>
            <person name="Shin Y."/>
            <person name="Noh S.J."/>
            <person name="Park J."/>
            <person name="Seo Y.S."/>
            <person name="Kwon S.Y."/>
            <person name="Kim H.A."/>
            <person name="Park J.M."/>
            <person name="Kim H.J."/>
            <person name="Choi S.B."/>
            <person name="Bosland P.W."/>
            <person name="Reeves G."/>
            <person name="Jo S.H."/>
            <person name="Lee B.W."/>
            <person name="Cho H.T."/>
            <person name="Choi H.S."/>
            <person name="Lee M.S."/>
            <person name="Yu Y."/>
            <person name="Do Choi Y."/>
            <person name="Park B.S."/>
            <person name="van Deynze A."/>
            <person name="Ashrafi H."/>
            <person name="Hill T."/>
            <person name="Kim W.T."/>
            <person name="Pai H.S."/>
            <person name="Ahn H.K."/>
            <person name="Yeam I."/>
            <person name="Giovannoni J.J."/>
            <person name="Rose J.K."/>
            <person name="Sorensen I."/>
            <person name="Lee S.J."/>
            <person name="Kim R.W."/>
            <person name="Choi I.Y."/>
            <person name="Choi B.S."/>
            <person name="Lim J.S."/>
            <person name="Lee Y.H."/>
            <person name="Choi D."/>
        </authorList>
    </citation>
    <scope>NUCLEOTIDE SEQUENCE [LARGE SCALE GENOMIC DNA]</scope>
    <source>
        <strain evidence="4">cv. CM334</strain>
    </source>
</reference>
<feature type="region of interest" description="Disordered" evidence="1">
    <location>
        <begin position="1"/>
        <end position="21"/>
    </location>
</feature>
<organism evidence="3 4">
    <name type="scientific">Capsicum annuum</name>
    <name type="common">Capsicum pepper</name>
    <dbReference type="NCBI Taxonomy" id="4072"/>
    <lineage>
        <taxon>Eukaryota</taxon>
        <taxon>Viridiplantae</taxon>
        <taxon>Streptophyta</taxon>
        <taxon>Embryophyta</taxon>
        <taxon>Tracheophyta</taxon>
        <taxon>Spermatophyta</taxon>
        <taxon>Magnoliopsida</taxon>
        <taxon>eudicotyledons</taxon>
        <taxon>Gunneridae</taxon>
        <taxon>Pentapetalae</taxon>
        <taxon>asterids</taxon>
        <taxon>lamiids</taxon>
        <taxon>Solanales</taxon>
        <taxon>Solanaceae</taxon>
        <taxon>Solanoideae</taxon>
        <taxon>Capsiceae</taxon>
        <taxon>Capsicum</taxon>
    </lineage>
</organism>
<evidence type="ECO:0000259" key="2">
    <source>
        <dbReference type="Pfam" id="PF00931"/>
    </source>
</evidence>
<evidence type="ECO:0000313" key="3">
    <source>
        <dbReference type="EMBL" id="PHT84269.1"/>
    </source>
</evidence>
<keyword evidence="4" id="KW-1185">Reference proteome</keyword>
<feature type="domain" description="NB-ARC" evidence="2">
    <location>
        <begin position="33"/>
        <end position="81"/>
    </location>
</feature>
<dbReference type="Gramene" id="PHT84269">
    <property type="protein sequence ID" value="PHT84269"/>
    <property type="gene ID" value="T459_12712"/>
</dbReference>
<comment type="caution">
    <text evidence="3">The sequence shown here is derived from an EMBL/GenBank/DDBJ whole genome shotgun (WGS) entry which is preliminary data.</text>
</comment>
<protein>
    <recommendedName>
        <fullName evidence="2">NB-ARC domain-containing protein</fullName>
    </recommendedName>
</protein>
<evidence type="ECO:0000313" key="4">
    <source>
        <dbReference type="Proteomes" id="UP000222542"/>
    </source>
</evidence>
<dbReference type="SUPFAM" id="SSF52540">
    <property type="entry name" value="P-loop containing nucleoside triphosphate hydrolases"/>
    <property type="match status" value="1"/>
</dbReference>
<gene>
    <name evidence="3" type="ORF">T459_12712</name>
</gene>